<dbReference type="Pfam" id="PF21349">
    <property type="entry name" value="RUBY_RBDX"/>
    <property type="match status" value="1"/>
</dbReference>
<dbReference type="InterPro" id="IPR012347">
    <property type="entry name" value="Ferritin-like"/>
</dbReference>
<dbReference type="GO" id="GO:0016491">
    <property type="term" value="F:oxidoreductase activity"/>
    <property type="evidence" value="ECO:0007669"/>
    <property type="project" value="InterPro"/>
</dbReference>
<dbReference type="RefSeq" id="WP_073185070.1">
    <property type="nucleotide sequence ID" value="NZ_FQXI01000011.1"/>
</dbReference>
<gene>
    <name evidence="8" type="ORF">SAMN02745245_01476</name>
</gene>
<dbReference type="InterPro" id="IPR024934">
    <property type="entry name" value="Rubredoxin-like_dom"/>
</dbReference>
<dbReference type="SUPFAM" id="SSF47240">
    <property type="entry name" value="Ferritin-like"/>
    <property type="match status" value="1"/>
</dbReference>
<evidence type="ECO:0000313" key="8">
    <source>
        <dbReference type="EMBL" id="SHH50338.1"/>
    </source>
</evidence>
<dbReference type="GO" id="GO:0005506">
    <property type="term" value="F:iron ion binding"/>
    <property type="evidence" value="ECO:0007669"/>
    <property type="project" value="InterPro"/>
</dbReference>
<evidence type="ECO:0000313" key="9">
    <source>
        <dbReference type="Proteomes" id="UP000184032"/>
    </source>
</evidence>
<evidence type="ECO:0000259" key="6">
    <source>
        <dbReference type="PROSITE" id="PS50903"/>
    </source>
</evidence>
<dbReference type="STRING" id="1120995.SAMN02745245_01476"/>
<dbReference type="InterPro" id="IPR048574">
    <property type="entry name" value="RUBY_RBDX"/>
</dbReference>
<sequence length="195" mass="22409">MKKLEKGTETVVNLMKSFAGESQAAMRYSYYAKQAKKENLIQISNIFEETSKNEAEHAKRFYKFLNADLMNENVEITSSFPIHLDDTKTNLLAAAKGENEEHESMYPEFAKIAREEGYAEIAEVFTEVAEVEEAHEKRFLKLHENLETGYLFKKDEVVLWKCNNCGYIHEGVEAPLVCPACAHPQGYFEVFVETY</sequence>
<dbReference type="InterPro" id="IPR003251">
    <property type="entry name" value="Rr_diiron-bd_dom"/>
</dbReference>
<accession>A0A1M5TI32</accession>
<dbReference type="PANTHER" id="PTHR43865:SF1">
    <property type="entry name" value="RUBRERYTHRIN-RELATED"/>
    <property type="match status" value="1"/>
</dbReference>
<keyword evidence="4" id="KW-0249">Electron transport</keyword>
<dbReference type="CDD" id="cd00729">
    <property type="entry name" value="rubredoxin_SM"/>
    <property type="match status" value="1"/>
</dbReference>
<feature type="domain" description="Ferritin-like diiron" evidence="7">
    <location>
        <begin position="4"/>
        <end position="150"/>
    </location>
</feature>
<name>A0A1M5TI32_9FIRM</name>
<evidence type="ECO:0000256" key="1">
    <source>
        <dbReference type="ARBA" id="ARBA00001965"/>
    </source>
</evidence>
<dbReference type="CDD" id="cd01041">
    <property type="entry name" value="Rubrerythrin"/>
    <property type="match status" value="1"/>
</dbReference>
<organism evidence="8 9">
    <name type="scientific">Anaerosphaera aminiphila DSM 21120</name>
    <dbReference type="NCBI Taxonomy" id="1120995"/>
    <lineage>
        <taxon>Bacteria</taxon>
        <taxon>Bacillati</taxon>
        <taxon>Bacillota</taxon>
        <taxon>Tissierellia</taxon>
        <taxon>Tissierellales</taxon>
        <taxon>Peptoniphilaceae</taxon>
        <taxon>Anaerosphaera</taxon>
    </lineage>
</organism>
<dbReference type="FunFam" id="2.20.28.10:FF:000018">
    <property type="entry name" value="Rubrerythrin"/>
    <property type="match status" value="1"/>
</dbReference>
<dbReference type="AlphaFoldDB" id="A0A1M5TI32"/>
<reference evidence="8 9" key="1">
    <citation type="submission" date="2016-11" db="EMBL/GenBank/DDBJ databases">
        <authorList>
            <person name="Jaros S."/>
            <person name="Januszkiewicz K."/>
            <person name="Wedrychowicz H."/>
        </authorList>
    </citation>
    <scope>NUCLEOTIDE SEQUENCE [LARGE SCALE GENOMIC DNA]</scope>
    <source>
        <strain evidence="8 9">DSM 21120</strain>
    </source>
</reference>
<dbReference type="InterPro" id="IPR009040">
    <property type="entry name" value="Ferritin-like_diiron"/>
</dbReference>
<dbReference type="PROSITE" id="PS50905">
    <property type="entry name" value="FERRITIN_LIKE"/>
    <property type="match status" value="1"/>
</dbReference>
<keyword evidence="3" id="KW-0479">Metal-binding</keyword>
<dbReference type="OrthoDB" id="9799749at2"/>
<keyword evidence="2" id="KW-0813">Transport</keyword>
<dbReference type="Gene3D" id="1.20.1260.10">
    <property type="match status" value="1"/>
</dbReference>
<dbReference type="PANTHER" id="PTHR43865">
    <property type="entry name" value="RUBRERYTHRIN-RELATED"/>
    <property type="match status" value="1"/>
</dbReference>
<dbReference type="NCBIfam" id="NF045767">
    <property type="entry name" value="RuberyRbr"/>
    <property type="match status" value="1"/>
</dbReference>
<evidence type="ECO:0000256" key="4">
    <source>
        <dbReference type="ARBA" id="ARBA00022982"/>
    </source>
</evidence>
<dbReference type="PROSITE" id="PS50903">
    <property type="entry name" value="RUBREDOXIN_LIKE"/>
    <property type="match status" value="1"/>
</dbReference>
<keyword evidence="9" id="KW-1185">Reference proteome</keyword>
<dbReference type="Pfam" id="PF02915">
    <property type="entry name" value="Rubrerythrin"/>
    <property type="match status" value="1"/>
</dbReference>
<dbReference type="EMBL" id="FQXI01000011">
    <property type="protein sequence ID" value="SHH50338.1"/>
    <property type="molecule type" value="Genomic_DNA"/>
</dbReference>
<evidence type="ECO:0000256" key="2">
    <source>
        <dbReference type="ARBA" id="ARBA00022448"/>
    </source>
</evidence>
<feature type="domain" description="Rubredoxin-like" evidence="6">
    <location>
        <begin position="157"/>
        <end position="191"/>
    </location>
</feature>
<comment type="cofactor">
    <cofactor evidence="1">
        <name>Fe(3+)</name>
        <dbReference type="ChEBI" id="CHEBI:29034"/>
    </cofactor>
</comment>
<evidence type="ECO:0000256" key="3">
    <source>
        <dbReference type="ARBA" id="ARBA00022723"/>
    </source>
</evidence>
<evidence type="ECO:0000259" key="7">
    <source>
        <dbReference type="PROSITE" id="PS50905"/>
    </source>
</evidence>
<dbReference type="Proteomes" id="UP000184032">
    <property type="component" value="Unassembled WGS sequence"/>
</dbReference>
<dbReference type="InterPro" id="IPR052364">
    <property type="entry name" value="Rubrerythrin"/>
</dbReference>
<evidence type="ECO:0000256" key="5">
    <source>
        <dbReference type="ARBA" id="ARBA00023004"/>
    </source>
</evidence>
<proteinExistence type="predicted"/>
<protein>
    <submittedName>
        <fullName evidence="8">Rubrerythrin</fullName>
    </submittedName>
</protein>
<dbReference type="InterPro" id="IPR009078">
    <property type="entry name" value="Ferritin-like_SF"/>
</dbReference>
<dbReference type="Gene3D" id="2.20.28.10">
    <property type="match status" value="1"/>
</dbReference>
<dbReference type="SUPFAM" id="SSF57802">
    <property type="entry name" value="Rubredoxin-like"/>
    <property type="match status" value="1"/>
</dbReference>
<keyword evidence="5" id="KW-0408">Iron</keyword>